<sequence length="311" mass="33902">MDGPNYALVTGEIKNLYVCGAHNDKYRTRHWAEPHPSDSSIWAVCSLNALILRYKTGCLAACLPSICCAASLHDQIHPPLSCPFFHHTLYMRSLKIPATPDHYPARSRRWQPRDPRGRPSTQPRRFLPHLFLHPGPTSAGLATPPGSWTHVLRVATATSEHPSGTFAVAQSAHSTHFLTLYVAASDIADPGRDTARLILGPRQLMAARDFLALALPHGPELGAPDDVHVLPAGLEAPRVVLVGPQRTLLVIALVYRAFAACSSVKTVIEAAMEDEEDIEDRELLGGDAMMGLSAREIQVLEYFAAGGDDMM</sequence>
<gene>
    <name evidence="2" type="ORF">MIND_00565200</name>
</gene>
<dbReference type="EMBL" id="JACAZF010000005">
    <property type="protein sequence ID" value="KAF7303373.1"/>
    <property type="molecule type" value="Genomic_DNA"/>
</dbReference>
<dbReference type="GeneID" id="59344940"/>
<feature type="region of interest" description="Disordered" evidence="1">
    <location>
        <begin position="101"/>
        <end position="124"/>
    </location>
</feature>
<accession>A0A8H6SPC6</accession>
<keyword evidence="3" id="KW-1185">Reference proteome</keyword>
<evidence type="ECO:0000256" key="1">
    <source>
        <dbReference type="SAM" id="MobiDB-lite"/>
    </source>
</evidence>
<dbReference type="Proteomes" id="UP000636479">
    <property type="component" value="Unassembled WGS sequence"/>
</dbReference>
<organism evidence="2 3">
    <name type="scientific">Mycena indigotica</name>
    <dbReference type="NCBI Taxonomy" id="2126181"/>
    <lineage>
        <taxon>Eukaryota</taxon>
        <taxon>Fungi</taxon>
        <taxon>Dikarya</taxon>
        <taxon>Basidiomycota</taxon>
        <taxon>Agaricomycotina</taxon>
        <taxon>Agaricomycetes</taxon>
        <taxon>Agaricomycetidae</taxon>
        <taxon>Agaricales</taxon>
        <taxon>Marasmiineae</taxon>
        <taxon>Mycenaceae</taxon>
        <taxon>Mycena</taxon>
    </lineage>
</organism>
<evidence type="ECO:0000313" key="3">
    <source>
        <dbReference type="Proteomes" id="UP000636479"/>
    </source>
</evidence>
<dbReference type="OrthoDB" id="2913041at2759"/>
<comment type="caution">
    <text evidence="2">The sequence shown here is derived from an EMBL/GenBank/DDBJ whole genome shotgun (WGS) entry which is preliminary data.</text>
</comment>
<dbReference type="RefSeq" id="XP_037220345.1">
    <property type="nucleotide sequence ID" value="XM_037362424.1"/>
</dbReference>
<protein>
    <submittedName>
        <fullName evidence="2">Uncharacterized protein</fullName>
    </submittedName>
</protein>
<reference evidence="2" key="1">
    <citation type="submission" date="2020-05" db="EMBL/GenBank/DDBJ databases">
        <title>Mycena genomes resolve the evolution of fungal bioluminescence.</title>
        <authorList>
            <person name="Tsai I.J."/>
        </authorList>
    </citation>
    <scope>NUCLEOTIDE SEQUENCE</scope>
    <source>
        <strain evidence="2">171206Taipei</strain>
    </source>
</reference>
<dbReference type="AlphaFoldDB" id="A0A8H6SPC6"/>
<evidence type="ECO:0000313" key="2">
    <source>
        <dbReference type="EMBL" id="KAF7303373.1"/>
    </source>
</evidence>
<name>A0A8H6SPC6_9AGAR</name>
<proteinExistence type="predicted"/>